<dbReference type="EMBL" id="DSEE01000134">
    <property type="protein sequence ID" value="HER39929.1"/>
    <property type="molecule type" value="Genomic_DNA"/>
</dbReference>
<organism evidence="1">
    <name type="scientific">Salinimicrobium catena</name>
    <dbReference type="NCBI Taxonomy" id="390640"/>
    <lineage>
        <taxon>Bacteria</taxon>
        <taxon>Pseudomonadati</taxon>
        <taxon>Bacteroidota</taxon>
        <taxon>Flavobacteriia</taxon>
        <taxon>Flavobacteriales</taxon>
        <taxon>Flavobacteriaceae</taxon>
        <taxon>Salinimicrobium</taxon>
    </lineage>
</organism>
<sequence length="410" mass="47344">MKKFLLLLLVLFLIFLGLTYWSVSVRPEEIKISEVVEKKGDSVTVIATNRYESNSMKRFMQGQNYRKAWQAPVRVAVLHLDSMQVVEEGGGKQTHSLDLRAPNGELYTLRSINKDPEPLIPEIATTLGLENIVVDGVSAQHPYGALLAAALSDVAGILHTHPRAVYVPKQKGLEKWTQNFGNRLYLLEYETEGKVNWTGFSNVREIMDTDDLQKLKMKYPDKVSIDKRALVRARLFDIWIGDWDRHAKQWGWVIIEKDERFKAIPLGGDRDNAFFKIDGIIPTMLTNEIVQPMVRPFEEDIDYLPGFVYPIDVYFLQNVPKQVFIEEAKDLQKIFSDQRIEKAFQAWPEELRKLDAEMISKKLKKRRENLVKYAIEFKEVIDKKDLLSKPLKGSEDLELPKDLVKCFDCL</sequence>
<gene>
    <name evidence="1" type="ORF">ENO10_01780</name>
</gene>
<protein>
    <submittedName>
        <fullName evidence="1">Uncharacterized protein</fullName>
    </submittedName>
</protein>
<dbReference type="AlphaFoldDB" id="A0A7C2R338"/>
<dbReference type="InterPro" id="IPR010916">
    <property type="entry name" value="TonB_box_CS"/>
</dbReference>
<dbReference type="Proteomes" id="UP000885753">
    <property type="component" value="Unassembled WGS sequence"/>
</dbReference>
<dbReference type="PROSITE" id="PS00430">
    <property type="entry name" value="TONB_DEPENDENT_REC_1"/>
    <property type="match status" value="1"/>
</dbReference>
<comment type="caution">
    <text evidence="1">The sequence shown here is derived from an EMBL/GenBank/DDBJ whole genome shotgun (WGS) entry which is preliminary data.</text>
</comment>
<evidence type="ECO:0000313" key="1">
    <source>
        <dbReference type="EMBL" id="HER39929.1"/>
    </source>
</evidence>
<reference evidence="1" key="1">
    <citation type="journal article" date="2020" name="mSystems">
        <title>Genome- and Community-Level Interaction Insights into Carbon Utilization and Element Cycling Functions of Hydrothermarchaeota in Hydrothermal Sediment.</title>
        <authorList>
            <person name="Zhou Z."/>
            <person name="Liu Y."/>
            <person name="Xu W."/>
            <person name="Pan J."/>
            <person name="Luo Z.H."/>
            <person name="Li M."/>
        </authorList>
    </citation>
    <scope>NUCLEOTIDE SEQUENCE [LARGE SCALE GENOMIC DNA]</scope>
    <source>
        <strain evidence="1">SpSt-1235</strain>
    </source>
</reference>
<name>A0A7C2R338_9FLAO</name>
<proteinExistence type="predicted"/>
<accession>A0A7C2R338</accession>